<feature type="domain" description="Immunity MXAN-0049 protein" evidence="1">
    <location>
        <begin position="44"/>
        <end position="169"/>
    </location>
</feature>
<dbReference type="AlphaFoldDB" id="A0A2S7F6K8"/>
<evidence type="ECO:0000313" key="3">
    <source>
        <dbReference type="Proteomes" id="UP000238081"/>
    </source>
</evidence>
<dbReference type="InterPro" id="IPR012433">
    <property type="entry name" value="Imm11"/>
</dbReference>
<dbReference type="Pfam" id="PF07791">
    <property type="entry name" value="Imm11"/>
    <property type="match status" value="1"/>
</dbReference>
<gene>
    <name evidence="2" type="ORF">AWN73_18980</name>
</gene>
<name>A0A2S7F6K8_CLOBU</name>
<organism evidence="2 3">
    <name type="scientific">Clostridium butyricum</name>
    <dbReference type="NCBI Taxonomy" id="1492"/>
    <lineage>
        <taxon>Bacteria</taxon>
        <taxon>Bacillati</taxon>
        <taxon>Bacillota</taxon>
        <taxon>Clostridia</taxon>
        <taxon>Eubacteriales</taxon>
        <taxon>Clostridiaceae</taxon>
        <taxon>Clostridium</taxon>
    </lineage>
</organism>
<accession>A0A2S7F6K8</accession>
<comment type="caution">
    <text evidence="2">The sequence shown here is derived from an EMBL/GenBank/DDBJ whole genome shotgun (WGS) entry which is preliminary data.</text>
</comment>
<evidence type="ECO:0000259" key="1">
    <source>
        <dbReference type="Pfam" id="PF07791"/>
    </source>
</evidence>
<proteinExistence type="predicted"/>
<dbReference type="RefSeq" id="WP_043667197.1">
    <property type="nucleotide sequence ID" value="NZ_JBBNPO010000038.1"/>
</dbReference>
<protein>
    <recommendedName>
        <fullName evidence="1">Immunity MXAN-0049 protein domain-containing protein</fullName>
    </recommendedName>
</protein>
<sequence length="174" mass="20668">MDYFLLKKDERYRNTPRIKSLFKYINVDNINIFNADKIDDAVILQVEADDYCVFTDIIDTQIFMVCERMQKIISKYGPEIIFKILPLIDRKHDRQENYYLPIFEEIEALSDRSKLNMNKTVVEKIVLDKSKINGQKIFRIKESEKPLIVVSLDVAESLLRRRFKGISLERLEID</sequence>
<dbReference type="EMBL" id="LRDH01000147">
    <property type="protein sequence ID" value="PPV12379.1"/>
    <property type="molecule type" value="Genomic_DNA"/>
</dbReference>
<reference evidence="2 3" key="1">
    <citation type="submission" date="2016-01" db="EMBL/GenBank/DDBJ databases">
        <title>Characterization of the Clostridium difficile lineages that are prevalent in Hong Kong and China.</title>
        <authorList>
            <person name="Kwok J.S.-L."/>
            <person name="Lam W.-Y."/>
            <person name="Ip M."/>
            <person name="Chan T.-F."/>
            <person name="Hawkey P.M."/>
            <person name="Tsui S.K.-W."/>
        </authorList>
    </citation>
    <scope>NUCLEOTIDE SEQUENCE [LARGE SCALE GENOMIC DNA]</scope>
    <source>
        <strain evidence="2 3">300064</strain>
    </source>
</reference>
<evidence type="ECO:0000313" key="2">
    <source>
        <dbReference type="EMBL" id="PPV12379.1"/>
    </source>
</evidence>
<dbReference type="Proteomes" id="UP000238081">
    <property type="component" value="Unassembled WGS sequence"/>
</dbReference>